<dbReference type="SMART" id="SM00530">
    <property type="entry name" value="HTH_XRE"/>
    <property type="match status" value="1"/>
</dbReference>
<sequence length="221" mass="24562">MQIPFRGNIMKVKPPPDRREESSNEMKIRQSAPAACRECRTPNPTYDTRDVVVRRRGLQTTVPRISGWFCVNPACSEIEFDESTDSMKRWVAAGDDLVLAARERSRAIGTRLREARQRLQLSQIEAAVLAGGGHNAFSRYETGTATPVAAVTTLFALLASHPELLPEARTYADQMQDFRQGENEVELPEIPVSRQKGGMHAAIDPASNRSMFDAADDRGAY</sequence>
<dbReference type="Proteomes" id="UP000321548">
    <property type="component" value="Unassembled WGS sequence"/>
</dbReference>
<dbReference type="EMBL" id="VDUY01000003">
    <property type="protein sequence ID" value="TXL66052.1"/>
    <property type="molecule type" value="Genomic_DNA"/>
</dbReference>
<proteinExistence type="predicted"/>
<dbReference type="CDD" id="cd00093">
    <property type="entry name" value="HTH_XRE"/>
    <property type="match status" value="1"/>
</dbReference>
<dbReference type="InterPro" id="IPR022452">
    <property type="entry name" value="MqsA"/>
</dbReference>
<comment type="caution">
    <text evidence="3">The sequence shown here is derived from an EMBL/GenBank/DDBJ whole genome shotgun (WGS) entry which is preliminary data.</text>
</comment>
<evidence type="ECO:0000313" key="3">
    <source>
        <dbReference type="EMBL" id="TXL66052.1"/>
    </source>
</evidence>
<dbReference type="NCBIfam" id="TIGR03830">
    <property type="entry name" value="CxxCG_CxxCG_HTH"/>
    <property type="match status" value="1"/>
</dbReference>
<dbReference type="AlphaFoldDB" id="A0A5C8NYB0"/>
<dbReference type="Gene3D" id="1.10.260.40">
    <property type="entry name" value="lambda repressor-like DNA-binding domains"/>
    <property type="match status" value="1"/>
</dbReference>
<dbReference type="PROSITE" id="PS50943">
    <property type="entry name" value="HTH_CROC1"/>
    <property type="match status" value="1"/>
</dbReference>
<feature type="region of interest" description="Disordered" evidence="1">
    <location>
        <begin position="192"/>
        <end position="221"/>
    </location>
</feature>
<evidence type="ECO:0000256" key="1">
    <source>
        <dbReference type="SAM" id="MobiDB-lite"/>
    </source>
</evidence>
<feature type="domain" description="HTH cro/C1-type" evidence="2">
    <location>
        <begin position="112"/>
        <end position="147"/>
    </location>
</feature>
<dbReference type="SUPFAM" id="SSF47413">
    <property type="entry name" value="lambda repressor-like DNA-binding domains"/>
    <property type="match status" value="1"/>
</dbReference>
<evidence type="ECO:0000313" key="4">
    <source>
        <dbReference type="Proteomes" id="UP000321548"/>
    </source>
</evidence>
<name>A0A5C8NYB0_9BURK</name>
<organism evidence="3 4">
    <name type="scientific">Zeimonas arvi</name>
    <dbReference type="NCBI Taxonomy" id="2498847"/>
    <lineage>
        <taxon>Bacteria</taxon>
        <taxon>Pseudomonadati</taxon>
        <taxon>Pseudomonadota</taxon>
        <taxon>Betaproteobacteria</taxon>
        <taxon>Burkholderiales</taxon>
        <taxon>Burkholderiaceae</taxon>
        <taxon>Zeimonas</taxon>
    </lineage>
</organism>
<dbReference type="GO" id="GO:0003677">
    <property type="term" value="F:DNA binding"/>
    <property type="evidence" value="ECO:0007669"/>
    <property type="project" value="InterPro"/>
</dbReference>
<accession>A0A5C8NYB0</accession>
<reference evidence="3 4" key="1">
    <citation type="submission" date="2019-06" db="EMBL/GenBank/DDBJ databases">
        <title>Quisquiliibacterium sp. nov., isolated from a maize field.</title>
        <authorList>
            <person name="Lin S.-Y."/>
            <person name="Tsai C.-F."/>
            <person name="Young C.-C."/>
        </authorList>
    </citation>
    <scope>NUCLEOTIDE SEQUENCE [LARGE SCALE GENOMIC DNA]</scope>
    <source>
        <strain evidence="3 4">CC-CFT501</strain>
    </source>
</reference>
<dbReference type="InterPro" id="IPR001387">
    <property type="entry name" value="Cro/C1-type_HTH"/>
</dbReference>
<dbReference type="Pfam" id="PF15731">
    <property type="entry name" value="MqsA_antitoxin"/>
    <property type="match status" value="1"/>
</dbReference>
<gene>
    <name evidence="3" type="ORF">FHP08_08225</name>
</gene>
<dbReference type="OrthoDB" id="7349669at2"/>
<feature type="compositionally biased region" description="Basic and acidic residues" evidence="1">
    <location>
        <begin position="14"/>
        <end position="28"/>
    </location>
</feature>
<dbReference type="InterPro" id="IPR032758">
    <property type="entry name" value="MqsA/HigA-2"/>
</dbReference>
<dbReference type="InterPro" id="IPR010982">
    <property type="entry name" value="Lambda_DNA-bd_dom_sf"/>
</dbReference>
<dbReference type="Gene3D" id="3.10.20.860">
    <property type="match status" value="1"/>
</dbReference>
<feature type="region of interest" description="Disordered" evidence="1">
    <location>
        <begin position="1"/>
        <end position="41"/>
    </location>
</feature>
<evidence type="ECO:0000259" key="2">
    <source>
        <dbReference type="PROSITE" id="PS50943"/>
    </source>
</evidence>
<protein>
    <submittedName>
        <fullName evidence="3">Helix-turn-helix domain-containing protein</fullName>
    </submittedName>
</protein>
<keyword evidence="4" id="KW-1185">Reference proteome</keyword>